<keyword evidence="8" id="KW-1278">Translocase</keyword>
<dbReference type="GO" id="GO:0043682">
    <property type="term" value="F:P-type divalent copper transporter activity"/>
    <property type="evidence" value="ECO:0007669"/>
    <property type="project" value="TreeGrafter"/>
</dbReference>
<dbReference type="InterPro" id="IPR027256">
    <property type="entry name" value="P-typ_ATPase_IB"/>
</dbReference>
<dbReference type="PATRIC" id="fig|1641875.4.peg.3123"/>
<evidence type="ECO:0000256" key="4">
    <source>
        <dbReference type="ARBA" id="ARBA00022692"/>
    </source>
</evidence>
<dbReference type="InterPro" id="IPR023298">
    <property type="entry name" value="ATPase_P-typ_TM_dom_sf"/>
</dbReference>
<protein>
    <submittedName>
        <fullName evidence="13">ATPase</fullName>
    </submittedName>
</protein>
<evidence type="ECO:0000256" key="2">
    <source>
        <dbReference type="ARBA" id="ARBA00006024"/>
    </source>
</evidence>
<dbReference type="PANTHER" id="PTHR43520:SF8">
    <property type="entry name" value="P-TYPE CU(+) TRANSPORTER"/>
    <property type="match status" value="1"/>
</dbReference>
<dbReference type="Gene3D" id="3.30.70.100">
    <property type="match status" value="2"/>
</dbReference>
<proteinExistence type="inferred from homology"/>
<keyword evidence="5 11" id="KW-0479">Metal-binding</keyword>
<evidence type="ECO:0000256" key="6">
    <source>
        <dbReference type="ARBA" id="ARBA00022741"/>
    </source>
</evidence>
<dbReference type="STRING" id="1641875.XM53_05490"/>
<feature type="transmembrane region" description="Helical" evidence="11">
    <location>
        <begin position="441"/>
        <end position="464"/>
    </location>
</feature>
<dbReference type="CDD" id="cd00371">
    <property type="entry name" value="HMA"/>
    <property type="match status" value="2"/>
</dbReference>
<keyword evidence="6 11" id="KW-0547">Nucleotide-binding</keyword>
<comment type="caution">
    <text evidence="13">The sequence shown here is derived from an EMBL/GenBank/DDBJ whole genome shotgun (WGS) entry which is preliminary data.</text>
</comment>
<dbReference type="PRINTS" id="PR00120">
    <property type="entry name" value="HATPASE"/>
</dbReference>
<name>A0A0T5NYL2_9RHOB</name>
<keyword evidence="4 11" id="KW-0812">Transmembrane</keyword>
<gene>
    <name evidence="13" type="ORF">XM53_05490</name>
</gene>
<dbReference type="InterPro" id="IPR017969">
    <property type="entry name" value="Heavy-metal-associated_CS"/>
</dbReference>
<feature type="domain" description="HMA" evidence="12">
    <location>
        <begin position="2"/>
        <end position="66"/>
    </location>
</feature>
<feature type="domain" description="HMA" evidence="12">
    <location>
        <begin position="68"/>
        <end position="134"/>
    </location>
</feature>
<feature type="transmembrane region" description="Helical" evidence="11">
    <location>
        <begin position="259"/>
        <end position="276"/>
    </location>
</feature>
<dbReference type="InterPro" id="IPR001757">
    <property type="entry name" value="P_typ_ATPase"/>
</dbReference>
<dbReference type="Gene3D" id="2.70.150.10">
    <property type="entry name" value="Calcium-transporting ATPase, cytoplasmic transduction domain A"/>
    <property type="match status" value="1"/>
</dbReference>
<dbReference type="GO" id="GO:0005886">
    <property type="term" value="C:plasma membrane"/>
    <property type="evidence" value="ECO:0007669"/>
    <property type="project" value="UniProtKB-SubCell"/>
</dbReference>
<dbReference type="CDD" id="cd02094">
    <property type="entry name" value="P-type_ATPase_Cu-like"/>
    <property type="match status" value="1"/>
</dbReference>
<dbReference type="InterPro" id="IPR006121">
    <property type="entry name" value="HMA_dom"/>
</dbReference>
<dbReference type="EMBL" id="LAXJ01000003">
    <property type="protein sequence ID" value="KRS13991.1"/>
    <property type="molecule type" value="Genomic_DNA"/>
</dbReference>
<dbReference type="GO" id="GO:0016887">
    <property type="term" value="F:ATP hydrolysis activity"/>
    <property type="evidence" value="ECO:0007669"/>
    <property type="project" value="InterPro"/>
</dbReference>
<dbReference type="InterPro" id="IPR036412">
    <property type="entry name" value="HAD-like_sf"/>
</dbReference>
<dbReference type="Gene3D" id="3.40.50.1000">
    <property type="entry name" value="HAD superfamily/HAD-like"/>
    <property type="match status" value="1"/>
</dbReference>
<dbReference type="Proteomes" id="UP000051295">
    <property type="component" value="Unassembled WGS sequence"/>
</dbReference>
<feature type="transmembrane region" description="Helical" evidence="11">
    <location>
        <begin position="232"/>
        <end position="253"/>
    </location>
</feature>
<dbReference type="SUPFAM" id="SSF55008">
    <property type="entry name" value="HMA, heavy metal-associated domain"/>
    <property type="match status" value="2"/>
</dbReference>
<dbReference type="InterPro" id="IPR008250">
    <property type="entry name" value="ATPase_P-typ_transduc_dom_A_sf"/>
</dbReference>
<feature type="transmembrane region" description="Helical" evidence="11">
    <location>
        <begin position="757"/>
        <end position="776"/>
    </location>
</feature>
<comment type="similarity">
    <text evidence="2 11">Belongs to the cation transport ATPase (P-type) (TC 3.A.3) family. Type IB subfamily.</text>
</comment>
<keyword evidence="14" id="KW-1185">Reference proteome</keyword>
<dbReference type="SUPFAM" id="SSF81653">
    <property type="entry name" value="Calcium ATPase, transduction domain A"/>
    <property type="match status" value="1"/>
</dbReference>
<dbReference type="NCBIfam" id="TIGR01525">
    <property type="entry name" value="ATPase-IB_hvy"/>
    <property type="match status" value="1"/>
</dbReference>
<sequence length="815" mass="84065">MTTLNLELDGMSCAGCAGRAERALAALPGLGRASVNFATGSARIEVNGTPLDRITDTLTAAGYPARTAQTTLSIDGMHCASCTGRVEDSLTAVPGILTAAVNLATQTAQVTYLAGTTTPADLARVVTQAGYPTRPAEEDTPDPAASRRAAEITHARQMTLLAGALTLPVFVTEMGGHLIPAFHHWLHDLIGQTTLWTLQFILTTLVLAFPGRQFFTLGLPALLRGAPDMNSLVALGTLAAWGYSTVALFAPGVLPPGTVAVYFEAAAVIVTLILLGRWMEARARGRTGAAIRRLIGLQPDTARVIRNGAAQDIPVAQVGVGDTLQLRPGERIPVDGTVTDGTSHVDESMISGEPLPVSKTTNDILIAGTINGDGALTMTATGVGRDTMLARIVAMVQEAQGAKLPIQALADKVVRVFVPVVIATAILTVLAWLAVGPSPALGLALVAGVSVLIIACPCAMGLATPTSIMVGTGRAAELGVLFRKGDALQTLAEAKVVAFDKTGTLTLGRPTLTTLHLAPGFDRAETLAAIAAAEAQSEHPIARSIETAALDEGLTLPPVKAFKAIPGHGLSASVGGQDLLVGTARLMHDHAIDTAPFADTLADLTAKGETPIFAAMDGRLSALLSVSDPIKDTARDTIRALHESGLQTALITGDTAATAQAVATALGIDHVEAEVLPGDKRDTIARLQDTHGATAFVGDGINDAPALAQADIGIAMGTGTDVAIESADVVLVSGNPANVLTALHVSRRTLRNIRQNLFWAFAYNAALIPVAAGALYPVTGKLLSPMLAAGAMALSSVFVLTNALRLRSLTPETPQ</sequence>
<dbReference type="InterPro" id="IPR044492">
    <property type="entry name" value="P_typ_ATPase_HD_dom"/>
</dbReference>
<dbReference type="InterPro" id="IPR036163">
    <property type="entry name" value="HMA_dom_sf"/>
</dbReference>
<evidence type="ECO:0000313" key="14">
    <source>
        <dbReference type="Proteomes" id="UP000051295"/>
    </source>
</evidence>
<keyword evidence="7 11" id="KW-0067">ATP-binding</keyword>
<feature type="transmembrane region" description="Helical" evidence="11">
    <location>
        <begin position="158"/>
        <end position="182"/>
    </location>
</feature>
<evidence type="ECO:0000256" key="7">
    <source>
        <dbReference type="ARBA" id="ARBA00022840"/>
    </source>
</evidence>
<dbReference type="Pfam" id="PF00403">
    <property type="entry name" value="HMA"/>
    <property type="match status" value="2"/>
</dbReference>
<dbReference type="PROSITE" id="PS01229">
    <property type="entry name" value="COF_2"/>
    <property type="match status" value="1"/>
</dbReference>
<dbReference type="Pfam" id="PF00702">
    <property type="entry name" value="Hydrolase"/>
    <property type="match status" value="1"/>
</dbReference>
<evidence type="ECO:0000256" key="8">
    <source>
        <dbReference type="ARBA" id="ARBA00022967"/>
    </source>
</evidence>
<evidence type="ECO:0000259" key="12">
    <source>
        <dbReference type="PROSITE" id="PS50846"/>
    </source>
</evidence>
<dbReference type="GO" id="GO:0005507">
    <property type="term" value="F:copper ion binding"/>
    <property type="evidence" value="ECO:0007669"/>
    <property type="project" value="TreeGrafter"/>
</dbReference>
<dbReference type="PROSITE" id="PS50846">
    <property type="entry name" value="HMA_2"/>
    <property type="match status" value="2"/>
</dbReference>
<feature type="transmembrane region" description="Helical" evidence="11">
    <location>
        <begin position="782"/>
        <end position="804"/>
    </location>
</feature>
<dbReference type="InterPro" id="IPR023214">
    <property type="entry name" value="HAD_sf"/>
</dbReference>
<dbReference type="GO" id="GO:0055070">
    <property type="term" value="P:copper ion homeostasis"/>
    <property type="evidence" value="ECO:0007669"/>
    <property type="project" value="TreeGrafter"/>
</dbReference>
<feature type="transmembrane region" description="Helical" evidence="11">
    <location>
        <begin position="413"/>
        <end position="435"/>
    </location>
</feature>
<evidence type="ECO:0000256" key="9">
    <source>
        <dbReference type="ARBA" id="ARBA00022989"/>
    </source>
</evidence>
<dbReference type="PANTHER" id="PTHR43520">
    <property type="entry name" value="ATP7, ISOFORM B"/>
    <property type="match status" value="1"/>
</dbReference>
<dbReference type="SFLD" id="SFLDG00002">
    <property type="entry name" value="C1.7:_P-type_atpase_like"/>
    <property type="match status" value="1"/>
</dbReference>
<evidence type="ECO:0000256" key="10">
    <source>
        <dbReference type="ARBA" id="ARBA00023136"/>
    </source>
</evidence>
<dbReference type="NCBIfam" id="TIGR01511">
    <property type="entry name" value="ATPase-IB1_Cu"/>
    <property type="match status" value="1"/>
</dbReference>
<dbReference type="SUPFAM" id="SSF81665">
    <property type="entry name" value="Calcium ATPase, transmembrane domain M"/>
    <property type="match status" value="1"/>
</dbReference>
<dbReference type="InterPro" id="IPR059000">
    <property type="entry name" value="ATPase_P-type_domA"/>
</dbReference>
<dbReference type="SFLD" id="SFLDS00003">
    <property type="entry name" value="Haloacid_Dehalogenase"/>
    <property type="match status" value="1"/>
</dbReference>
<dbReference type="NCBIfam" id="TIGR01494">
    <property type="entry name" value="ATPase_P-type"/>
    <property type="match status" value="1"/>
</dbReference>
<evidence type="ECO:0000313" key="13">
    <source>
        <dbReference type="EMBL" id="KRS13991.1"/>
    </source>
</evidence>
<dbReference type="Pfam" id="PF00122">
    <property type="entry name" value="E1-E2_ATPase"/>
    <property type="match status" value="1"/>
</dbReference>
<evidence type="ECO:0000256" key="11">
    <source>
        <dbReference type="RuleBase" id="RU362081"/>
    </source>
</evidence>
<keyword evidence="3 11" id="KW-1003">Cell membrane</keyword>
<dbReference type="InterPro" id="IPR023299">
    <property type="entry name" value="ATPase_P-typ_cyto_dom_N"/>
</dbReference>
<dbReference type="FunFam" id="3.30.70.100:FF:000001">
    <property type="entry name" value="ATPase copper transporting beta"/>
    <property type="match status" value="1"/>
</dbReference>
<keyword evidence="9 11" id="KW-1133">Transmembrane helix</keyword>
<evidence type="ECO:0000256" key="1">
    <source>
        <dbReference type="ARBA" id="ARBA00004651"/>
    </source>
</evidence>
<dbReference type="SFLD" id="SFLDF00027">
    <property type="entry name" value="p-type_atpase"/>
    <property type="match status" value="1"/>
</dbReference>
<dbReference type="GO" id="GO:0060003">
    <property type="term" value="P:copper ion export"/>
    <property type="evidence" value="ECO:0007669"/>
    <property type="project" value="UniProtKB-ARBA"/>
</dbReference>
<comment type="subcellular location">
    <subcellularLocation>
        <location evidence="1">Cell membrane</location>
        <topology evidence="1">Multi-pass membrane protein</topology>
    </subcellularLocation>
</comment>
<evidence type="ECO:0000256" key="3">
    <source>
        <dbReference type="ARBA" id="ARBA00022475"/>
    </source>
</evidence>
<keyword evidence="10 11" id="KW-0472">Membrane</keyword>
<dbReference type="AlphaFoldDB" id="A0A0T5NYL2"/>
<dbReference type="InterPro" id="IPR018303">
    <property type="entry name" value="ATPase_P-typ_P_site"/>
</dbReference>
<dbReference type="SUPFAM" id="SSF56784">
    <property type="entry name" value="HAD-like"/>
    <property type="match status" value="1"/>
</dbReference>
<dbReference type="FunFam" id="2.70.150.10:FF:000020">
    <property type="entry name" value="Copper-exporting P-type ATPase A"/>
    <property type="match status" value="1"/>
</dbReference>
<dbReference type="RefSeq" id="WP_057791065.1">
    <property type="nucleotide sequence ID" value="NZ_LAXJ01000003.1"/>
</dbReference>
<dbReference type="PRINTS" id="PR00119">
    <property type="entry name" value="CATATPASE"/>
</dbReference>
<reference evidence="13 14" key="1">
    <citation type="submission" date="2015-04" db="EMBL/GenBank/DDBJ databases">
        <title>The draft genome sequence of Roseovarius sp.R12b.</title>
        <authorList>
            <person name="Li G."/>
            <person name="Lai Q."/>
            <person name="Shao Z."/>
            <person name="Yan P."/>
        </authorList>
    </citation>
    <scope>NUCLEOTIDE SEQUENCE [LARGE SCALE GENOMIC DNA]</scope>
    <source>
        <strain evidence="13 14">R12B</strain>
    </source>
</reference>
<dbReference type="PROSITE" id="PS01047">
    <property type="entry name" value="HMA_1"/>
    <property type="match status" value="1"/>
</dbReference>
<organism evidence="13 14">
    <name type="scientific">Roseovarius atlanticus</name>
    <dbReference type="NCBI Taxonomy" id="1641875"/>
    <lineage>
        <taxon>Bacteria</taxon>
        <taxon>Pseudomonadati</taxon>
        <taxon>Pseudomonadota</taxon>
        <taxon>Alphaproteobacteria</taxon>
        <taxon>Rhodobacterales</taxon>
        <taxon>Roseobacteraceae</taxon>
        <taxon>Roseovarius</taxon>
    </lineage>
</organism>
<evidence type="ECO:0000256" key="5">
    <source>
        <dbReference type="ARBA" id="ARBA00022723"/>
    </source>
</evidence>
<dbReference type="PROSITE" id="PS00154">
    <property type="entry name" value="ATPASE_E1_E2"/>
    <property type="match status" value="1"/>
</dbReference>
<accession>A0A0T5NYL2</accession>
<dbReference type="Gene3D" id="3.40.1110.10">
    <property type="entry name" value="Calcium-transporting ATPase, cytoplasmic domain N"/>
    <property type="match status" value="1"/>
</dbReference>
<feature type="transmembrane region" description="Helical" evidence="11">
    <location>
        <begin position="194"/>
        <end position="211"/>
    </location>
</feature>
<dbReference type="GO" id="GO:0005524">
    <property type="term" value="F:ATP binding"/>
    <property type="evidence" value="ECO:0007669"/>
    <property type="project" value="UniProtKB-UniRule"/>
</dbReference>